<feature type="transmembrane region" description="Helical" evidence="1">
    <location>
        <begin position="42"/>
        <end position="67"/>
    </location>
</feature>
<keyword evidence="1" id="KW-1133">Transmembrane helix</keyword>
<dbReference type="AlphaFoldDB" id="A0A444PV51"/>
<dbReference type="InterPro" id="IPR016566">
    <property type="entry name" value="UCP010219"/>
</dbReference>
<keyword evidence="1" id="KW-0812">Transmembrane</keyword>
<evidence type="ECO:0000313" key="3">
    <source>
        <dbReference type="Proteomes" id="UP000288547"/>
    </source>
</evidence>
<keyword evidence="1" id="KW-0472">Membrane</keyword>
<evidence type="ECO:0000256" key="1">
    <source>
        <dbReference type="SAM" id="Phobius"/>
    </source>
</evidence>
<feature type="transmembrane region" description="Helical" evidence="1">
    <location>
        <begin position="73"/>
        <end position="90"/>
    </location>
</feature>
<organism evidence="2 3">
    <name type="scientific">Labedella phragmitis</name>
    <dbReference type="NCBI Taxonomy" id="2498849"/>
    <lineage>
        <taxon>Bacteria</taxon>
        <taxon>Bacillati</taxon>
        <taxon>Actinomycetota</taxon>
        <taxon>Actinomycetes</taxon>
        <taxon>Micrococcales</taxon>
        <taxon>Microbacteriaceae</taxon>
        <taxon>Labedella</taxon>
    </lineage>
</organism>
<comment type="caution">
    <text evidence="2">The sequence shown here is derived from an EMBL/GenBank/DDBJ whole genome shotgun (WGS) entry which is preliminary data.</text>
</comment>
<dbReference type="Proteomes" id="UP000288547">
    <property type="component" value="Unassembled WGS sequence"/>
</dbReference>
<dbReference type="RefSeq" id="WP_128494386.1">
    <property type="nucleotide sequence ID" value="NZ_RZNB01000002.1"/>
</dbReference>
<feature type="transmembrane region" description="Helical" evidence="1">
    <location>
        <begin position="173"/>
        <end position="197"/>
    </location>
</feature>
<reference evidence="2 3" key="1">
    <citation type="submission" date="2018-12" db="EMBL/GenBank/DDBJ databases">
        <authorList>
            <person name="Li F."/>
        </authorList>
    </citation>
    <scope>NUCLEOTIDE SEQUENCE [LARGE SCALE GENOMIC DNA]</scope>
    <source>
        <strain evidence="2 3">11W25H-1</strain>
    </source>
</reference>
<keyword evidence="3" id="KW-1185">Reference proteome</keyword>
<protein>
    <submittedName>
        <fullName evidence="2">DUF3159 domain-containing protein</fullName>
    </submittedName>
</protein>
<accession>A0A444PV51</accession>
<sequence length="246" mass="25896">MAEQADAAEPRSEDDARKRLEGAARASGIGRLSESESLDGRAVLAAIGGLRGIAEAMLPGLVFLVAFTLTKDLVLSIVVPVVVGVLFIAVRAIQRQPAAPAIGGLLGIALSAVLALLNNRPEDYYVPGFWTNGAYLAVLLASVLAGWPLIGVIAGLLAGTGSTWRSDVRLRRIYAALTLAWCGLFALRLIVQLPLYFSGSIEALGTTRLVMGVPLYAPVLVVTVLVIRSVLRRSASPTDRAGSDLR</sequence>
<dbReference type="OrthoDB" id="5244221at2"/>
<feature type="transmembrane region" description="Helical" evidence="1">
    <location>
        <begin position="97"/>
        <end position="117"/>
    </location>
</feature>
<proteinExistence type="predicted"/>
<dbReference type="Pfam" id="PF11361">
    <property type="entry name" value="DUF3159"/>
    <property type="match status" value="1"/>
</dbReference>
<evidence type="ECO:0000313" key="2">
    <source>
        <dbReference type="EMBL" id="RWZ51671.1"/>
    </source>
</evidence>
<feature type="transmembrane region" description="Helical" evidence="1">
    <location>
        <begin position="209"/>
        <end position="231"/>
    </location>
</feature>
<gene>
    <name evidence="2" type="ORF">ELQ90_06105</name>
</gene>
<dbReference type="PIRSF" id="PIRSF010219">
    <property type="entry name" value="UCP010219"/>
    <property type="match status" value="1"/>
</dbReference>
<name>A0A444PV51_9MICO</name>
<dbReference type="EMBL" id="RZNB01000002">
    <property type="protein sequence ID" value="RWZ51671.1"/>
    <property type="molecule type" value="Genomic_DNA"/>
</dbReference>
<feature type="transmembrane region" description="Helical" evidence="1">
    <location>
        <begin position="137"/>
        <end position="161"/>
    </location>
</feature>